<feature type="compositionally biased region" description="Basic and acidic residues" evidence="1">
    <location>
        <begin position="951"/>
        <end position="961"/>
    </location>
</feature>
<proteinExistence type="predicted"/>
<feature type="region of interest" description="Disordered" evidence="1">
    <location>
        <begin position="941"/>
        <end position="1016"/>
    </location>
</feature>
<protein>
    <submittedName>
        <fullName evidence="3">ATPase AAA</fullName>
    </submittedName>
</protein>
<evidence type="ECO:0000313" key="3">
    <source>
        <dbReference type="EMBL" id="EQB04685.1"/>
    </source>
</evidence>
<dbReference type="NCBIfam" id="NF041492">
    <property type="entry name" value="MobF"/>
    <property type="match status" value="1"/>
</dbReference>
<gene>
    <name evidence="3" type="ORF">L485_03560</name>
</gene>
<dbReference type="InterPro" id="IPR014862">
    <property type="entry name" value="TrwC"/>
</dbReference>
<dbReference type="Proteomes" id="UP000015524">
    <property type="component" value="Unassembled WGS sequence"/>
</dbReference>
<reference evidence="3 4" key="1">
    <citation type="journal article" date="2013" name="Genome Announc.">
        <title>Draft Genome Sequence of a Hexachlorocyclohexane-Degrading Bacterium, Sphingobium baderi Strain LL03T.</title>
        <authorList>
            <person name="Kaur J."/>
            <person name="Verma H."/>
            <person name="Tripathi C."/>
            <person name="Khurana J.P."/>
            <person name="Lal R."/>
        </authorList>
    </citation>
    <scope>NUCLEOTIDE SEQUENCE [LARGE SCALE GENOMIC DNA]</scope>
    <source>
        <strain evidence="3 4">LL03</strain>
    </source>
</reference>
<dbReference type="eggNOG" id="COG0507">
    <property type="taxonomic scope" value="Bacteria"/>
</dbReference>
<organism evidence="3 4">
    <name type="scientific">Sphingobium baderi LL03</name>
    <dbReference type="NCBI Taxonomy" id="1114964"/>
    <lineage>
        <taxon>Bacteria</taxon>
        <taxon>Pseudomonadati</taxon>
        <taxon>Pseudomonadota</taxon>
        <taxon>Alphaproteobacteria</taxon>
        <taxon>Sphingomonadales</taxon>
        <taxon>Sphingomonadaceae</taxon>
        <taxon>Sphingobium</taxon>
    </lineage>
</organism>
<sequence length="1016" mass="109045">MARTWGSEKMLSVAPVRSASGAANYFAKDDYYTVEGSSEMTSWAGEGAKTLGLSGEVTKDAFEAALNGILPGGEAIAQVENRRAGVDLTFSMPKSASIQAYVAGDKRILEANMTAVRKTMAWVEQNLAQGRRDVEGRKVPVQSGNLVYALFQHDTSRALDPQGHIHAVIANLTQMPDGRWQALHADKIWAHNSVIGSIYHAHLRSELERRGYQIELKGRHGTFEIAGVSKAAVAEFSQRRVEILERATKLGISSPEGLREITMRSRDPKLGIEDRAALQQDWIDRAAALGFDGKGLALAAQGRAGLSSPDSSLERGYRSIVDAIDAARTLVGGLLGPHDPLVDNALARAVKSPAQARAQFAVASAVRILSEREAAWPLHKLAKTALDLGMKDVTIEGVEGRIGQLVQNRQLIPGVARAADKNGPMVTTPEALRTEEAILRLVDEGKDMAQPILGAPDAPSRLQNVAHRPLNSGQLGAATMILSSADRTVSVQGVAGAGKSTMLQAVAQVAKAEGRSITGLAFQNKMVADLAEGAGIAARTIASFVWANERYITERDTVGYEAARAALSGVMLVVDESSMVSSRDMLKLHQISDALGVNKLVLVGDRQQLSSIDAGKSFAMVQAGGSTVARMDENIRQRTDQLRTVAALANDGHARTAMKVLGERVIEHAQPAAAAADLWMALPASDRDVTAVFASGREARAIINAAIQDGLVAEGSVKGAAIQLTVTERVNMTREELRFASTYRPGQTLEVARGGARDIGIGEGRYNVLKVHRNGKVDLSDGKRKIRIDPQRLSPTEKRDRLQLHEKKTLQLREGDRIRWTANDKDRGLHNAAIARVVGVEAGGITVETADRGCLTLGADDPMLSRLDLAYALNMHMAQGVTTDKAIIVMSAQERNLSNQRLFNVGVTRVRDVITMVVDDREKLARQLDMNAGNKTSALETLGRLSIDGTSRQDPRGKFDPGSRGQLPDLPPLPGNLPPLPGSATVPTSGRDEAGLKAEEVARPLSLPERSLGLDL</sequence>
<dbReference type="AlphaFoldDB" id="T0HZ76"/>
<dbReference type="Gene3D" id="3.40.50.300">
    <property type="entry name" value="P-loop containing nucleotide triphosphate hydrolases"/>
    <property type="match status" value="2"/>
</dbReference>
<dbReference type="InterPro" id="IPR014059">
    <property type="entry name" value="TraI/TrwC_relax"/>
</dbReference>
<evidence type="ECO:0000313" key="4">
    <source>
        <dbReference type="Proteomes" id="UP000015524"/>
    </source>
</evidence>
<accession>T0HZ76</accession>
<name>T0HZ76_9SPHN</name>
<dbReference type="EMBL" id="ATIB01000031">
    <property type="protein sequence ID" value="EQB04685.1"/>
    <property type="molecule type" value="Genomic_DNA"/>
</dbReference>
<dbReference type="SUPFAM" id="SSF55464">
    <property type="entry name" value="Origin of replication-binding domain, RBD-like"/>
    <property type="match status" value="1"/>
</dbReference>
<comment type="caution">
    <text evidence="3">The sequence shown here is derived from an EMBL/GenBank/DDBJ whole genome shotgun (WGS) entry which is preliminary data.</text>
</comment>
<dbReference type="Pfam" id="PF13604">
    <property type="entry name" value="AAA_30"/>
    <property type="match status" value="1"/>
</dbReference>
<feature type="compositionally biased region" description="Basic and acidic residues" evidence="1">
    <location>
        <begin position="990"/>
        <end position="1002"/>
    </location>
</feature>
<evidence type="ECO:0000259" key="2">
    <source>
        <dbReference type="Pfam" id="PF08751"/>
    </source>
</evidence>
<dbReference type="PATRIC" id="fig|1114964.3.peg.675"/>
<dbReference type="Pfam" id="PF08751">
    <property type="entry name" value="TrwC"/>
    <property type="match status" value="1"/>
</dbReference>
<feature type="domain" description="TrwC relaxase" evidence="2">
    <location>
        <begin position="20"/>
        <end position="288"/>
    </location>
</feature>
<feature type="compositionally biased region" description="Pro residues" evidence="1">
    <location>
        <begin position="969"/>
        <end position="981"/>
    </location>
</feature>
<dbReference type="InterPro" id="IPR027417">
    <property type="entry name" value="P-loop_NTPase"/>
</dbReference>
<dbReference type="SUPFAM" id="SSF52540">
    <property type="entry name" value="P-loop containing nucleoside triphosphate hydrolases"/>
    <property type="match status" value="2"/>
</dbReference>
<evidence type="ECO:0000256" key="1">
    <source>
        <dbReference type="SAM" id="MobiDB-lite"/>
    </source>
</evidence>
<keyword evidence="4" id="KW-1185">Reference proteome</keyword>
<dbReference type="NCBIfam" id="TIGR02686">
    <property type="entry name" value="relax_trwC"/>
    <property type="match status" value="1"/>
</dbReference>